<evidence type="ECO:0000313" key="2">
    <source>
        <dbReference type="Proteomes" id="UP001296104"/>
    </source>
</evidence>
<proteinExistence type="predicted"/>
<evidence type="ECO:0000313" key="1">
    <source>
        <dbReference type="EMBL" id="CAK3934899.1"/>
    </source>
</evidence>
<dbReference type="Proteomes" id="UP001296104">
    <property type="component" value="Unassembled WGS sequence"/>
</dbReference>
<reference evidence="1" key="1">
    <citation type="submission" date="2023-11" db="EMBL/GenBank/DDBJ databases">
        <authorList>
            <person name="Alioto T."/>
            <person name="Alioto T."/>
            <person name="Gomez Garrido J."/>
        </authorList>
    </citation>
    <scope>NUCLEOTIDE SEQUENCE</scope>
</reference>
<name>A0AAI9E9F2_9PEZI</name>
<accession>A0AAI9E9F2</accession>
<dbReference type="EMBL" id="CAVMBE010000014">
    <property type="protein sequence ID" value="CAK3934899.1"/>
    <property type="molecule type" value="Genomic_DNA"/>
</dbReference>
<gene>
    <name evidence="1" type="ORF">LECACI_7A002993</name>
</gene>
<organism evidence="1 2">
    <name type="scientific">Lecanosticta acicola</name>
    <dbReference type="NCBI Taxonomy" id="111012"/>
    <lineage>
        <taxon>Eukaryota</taxon>
        <taxon>Fungi</taxon>
        <taxon>Dikarya</taxon>
        <taxon>Ascomycota</taxon>
        <taxon>Pezizomycotina</taxon>
        <taxon>Dothideomycetes</taxon>
        <taxon>Dothideomycetidae</taxon>
        <taxon>Mycosphaerellales</taxon>
        <taxon>Mycosphaerellaceae</taxon>
        <taxon>Lecanosticta</taxon>
    </lineage>
</organism>
<sequence>MNTISIELRAIHVAGCPSRPELLANEAYIFPRDLARIMVIHRPSGIKQWARLPEMPVNDLRYRLAGPDQELYLRWRDRHGREEGWKMLSGPSVLREIGVDSHGRKLERDAERAIVICSRQM</sequence>
<comment type="caution">
    <text evidence="1">The sequence shown here is derived from an EMBL/GenBank/DDBJ whole genome shotgun (WGS) entry which is preliminary data.</text>
</comment>
<dbReference type="AlphaFoldDB" id="A0AAI9E9F2"/>
<protein>
    <submittedName>
        <fullName evidence="1">Uncharacterized protein</fullName>
    </submittedName>
</protein>
<keyword evidence="2" id="KW-1185">Reference proteome</keyword>